<evidence type="ECO:0000256" key="6">
    <source>
        <dbReference type="SAM" id="Phobius"/>
    </source>
</evidence>
<feature type="transmembrane region" description="Helical" evidence="6">
    <location>
        <begin position="94"/>
        <end position="112"/>
    </location>
</feature>
<evidence type="ECO:0000313" key="8">
    <source>
        <dbReference type="EMBL" id="QGU08771.1"/>
    </source>
</evidence>
<dbReference type="GO" id="GO:0046943">
    <property type="term" value="F:carboxylic acid transmembrane transporter activity"/>
    <property type="evidence" value="ECO:0007669"/>
    <property type="project" value="TreeGrafter"/>
</dbReference>
<protein>
    <submittedName>
        <fullName evidence="8">4-hydroxybenzoate transporter PcaK</fullName>
    </submittedName>
</protein>
<proteinExistence type="predicted"/>
<dbReference type="InterPro" id="IPR020846">
    <property type="entry name" value="MFS_dom"/>
</dbReference>
<dbReference type="GO" id="GO:0005886">
    <property type="term" value="C:plasma membrane"/>
    <property type="evidence" value="ECO:0007669"/>
    <property type="project" value="UniProtKB-SubCell"/>
</dbReference>
<feature type="transmembrane region" description="Helical" evidence="6">
    <location>
        <begin position="25"/>
        <end position="49"/>
    </location>
</feature>
<feature type="transmembrane region" description="Helical" evidence="6">
    <location>
        <begin position="351"/>
        <end position="369"/>
    </location>
</feature>
<dbReference type="KEGG" id="cok:COCCU_14405"/>
<feature type="region of interest" description="Disordered" evidence="5">
    <location>
        <begin position="445"/>
        <end position="466"/>
    </location>
</feature>
<dbReference type="EMBL" id="CP046456">
    <property type="protein sequence ID" value="QGU08771.1"/>
    <property type="molecule type" value="Genomic_DNA"/>
</dbReference>
<dbReference type="RefSeq" id="WP_197088535.1">
    <property type="nucleotide sequence ID" value="NZ_CP046456.1"/>
</dbReference>
<evidence type="ECO:0000256" key="4">
    <source>
        <dbReference type="ARBA" id="ARBA00023136"/>
    </source>
</evidence>
<feature type="transmembrane region" description="Helical" evidence="6">
    <location>
        <begin position="61"/>
        <end position="82"/>
    </location>
</feature>
<dbReference type="SUPFAM" id="SSF103473">
    <property type="entry name" value="MFS general substrate transporter"/>
    <property type="match status" value="1"/>
</dbReference>
<feature type="transmembrane region" description="Helical" evidence="6">
    <location>
        <begin position="302"/>
        <end position="321"/>
    </location>
</feature>
<dbReference type="PROSITE" id="PS00216">
    <property type="entry name" value="SUGAR_TRANSPORT_1"/>
    <property type="match status" value="1"/>
</dbReference>
<dbReference type="PANTHER" id="PTHR23508">
    <property type="entry name" value="CARBOXYLIC ACID TRANSPORTER PROTEIN HOMOLOG"/>
    <property type="match status" value="1"/>
</dbReference>
<dbReference type="AlphaFoldDB" id="A0A6B8W807"/>
<reference evidence="8 9" key="1">
    <citation type="submission" date="2019-11" db="EMBL/GenBank/DDBJ databases">
        <title>Complete genome sequence of Corynebacterium kalinowskii 1959, a novel Corynebacterium species isolated from soil of a small paddock in Vilsendorf, Germany.</title>
        <authorList>
            <person name="Schaffert L."/>
            <person name="Ruwe M."/>
            <person name="Milse J."/>
            <person name="Hanuschka K."/>
            <person name="Ortseifen V."/>
            <person name="Droste J."/>
            <person name="Brandt D."/>
            <person name="Schlueter L."/>
            <person name="Kutter Y."/>
            <person name="Vinke S."/>
            <person name="Viehoefer P."/>
            <person name="Jacob L."/>
            <person name="Luebke N.-C."/>
            <person name="Schulte-Berndt E."/>
            <person name="Hain C."/>
            <person name="Linder M."/>
            <person name="Schmidt P."/>
            <person name="Wollenschlaeger L."/>
            <person name="Luttermann T."/>
            <person name="Thieme E."/>
            <person name="Hassa J."/>
            <person name="Haak M."/>
            <person name="Wittchen M."/>
            <person name="Mentz A."/>
            <person name="Persicke M."/>
            <person name="Busche T."/>
            <person name="Ruckert C."/>
        </authorList>
    </citation>
    <scope>NUCLEOTIDE SEQUENCE [LARGE SCALE GENOMIC DNA]</scope>
    <source>
        <strain evidence="8 9">2039</strain>
        <plasmid evidence="9">pcoccu</plasmid>
    </source>
</reference>
<evidence type="ECO:0000259" key="7">
    <source>
        <dbReference type="PROSITE" id="PS50850"/>
    </source>
</evidence>
<dbReference type="PANTHER" id="PTHR23508:SF10">
    <property type="entry name" value="CARBOXYLIC ACID TRANSPORTER PROTEIN HOMOLOG"/>
    <property type="match status" value="1"/>
</dbReference>
<feature type="transmembrane region" description="Helical" evidence="6">
    <location>
        <begin position="182"/>
        <end position="202"/>
    </location>
</feature>
<keyword evidence="8" id="KW-0614">Plasmid</keyword>
<feature type="transmembrane region" description="Helical" evidence="6">
    <location>
        <begin position="153"/>
        <end position="176"/>
    </location>
</feature>
<gene>
    <name evidence="8" type="primary">pcaK8</name>
    <name evidence="8" type="ORF">COCCU_14405</name>
</gene>
<dbReference type="Gene3D" id="1.20.1250.20">
    <property type="entry name" value="MFS general substrate transporter like domains"/>
    <property type="match status" value="1"/>
</dbReference>
<feature type="domain" description="Major facilitator superfamily (MFS) profile" evidence="7">
    <location>
        <begin position="27"/>
        <end position="442"/>
    </location>
</feature>
<sequence>MTTDSVRQRSISEVIESAGITRRHWLYFTLIFLLLLADGMDSTIVSHIFPSLIKEWGVSVGGGIALIVSGGFVAMGLGSLVAGRLADQLGRKPVLVAAGFILSAMTILGGTAENFTMFTIWRFIACVGIGAVLPTAVTLLADLVPQKRRGAMVAASYAGLGLGTTVGATLAGAILPAEGWRVLMFVGGAIPLIITVLIWIGIPESPTLLAARGSTNRARRSLVQIFPRVNPDEVDLTASVVKKQQSATFQRLLSQPYTWTSVLLWVFGFLSLGTQLLIIQYLPTLLQMPSPGLTTVESSTIVAVYGFASVASLLLLGAVLAKWQRFGVIAACLAVSAIVAVAVSLVSDAGFVTLLIVLGVTGFFVPAALGPTRNVLAVEAYPTDMRATGVGITELSARLGSAGQGALGGVLIGGGLGLGGFFLALLVPLGILGAALAGLKALHRPQETSDPEQEPIAVPESLLPQT</sequence>
<comment type="subcellular location">
    <subcellularLocation>
        <location evidence="1">Cell membrane</location>
        <topology evidence="1">Multi-pass membrane protein</topology>
    </subcellularLocation>
</comment>
<keyword evidence="3 6" id="KW-1133">Transmembrane helix</keyword>
<dbReference type="InterPro" id="IPR011701">
    <property type="entry name" value="MFS"/>
</dbReference>
<feature type="transmembrane region" description="Helical" evidence="6">
    <location>
        <begin position="262"/>
        <end position="282"/>
    </location>
</feature>
<keyword evidence="2 6" id="KW-0812">Transmembrane</keyword>
<evidence type="ECO:0000313" key="9">
    <source>
        <dbReference type="Proteomes" id="UP000424462"/>
    </source>
</evidence>
<dbReference type="InterPro" id="IPR036259">
    <property type="entry name" value="MFS_trans_sf"/>
</dbReference>
<evidence type="ECO:0000256" key="5">
    <source>
        <dbReference type="SAM" id="MobiDB-lite"/>
    </source>
</evidence>
<keyword evidence="4 6" id="KW-0472">Membrane</keyword>
<name>A0A6B8W807_9CORY</name>
<feature type="transmembrane region" description="Helical" evidence="6">
    <location>
        <begin position="328"/>
        <end position="345"/>
    </location>
</feature>
<evidence type="ECO:0000256" key="1">
    <source>
        <dbReference type="ARBA" id="ARBA00004651"/>
    </source>
</evidence>
<feature type="transmembrane region" description="Helical" evidence="6">
    <location>
        <begin position="118"/>
        <end position="141"/>
    </location>
</feature>
<evidence type="ECO:0000256" key="3">
    <source>
        <dbReference type="ARBA" id="ARBA00022989"/>
    </source>
</evidence>
<evidence type="ECO:0000256" key="2">
    <source>
        <dbReference type="ARBA" id="ARBA00022692"/>
    </source>
</evidence>
<keyword evidence="9" id="KW-1185">Reference proteome</keyword>
<accession>A0A6B8W807</accession>
<dbReference type="InterPro" id="IPR005829">
    <property type="entry name" value="Sugar_transporter_CS"/>
</dbReference>
<dbReference type="Proteomes" id="UP000424462">
    <property type="component" value="Plasmid pCOCCU"/>
</dbReference>
<dbReference type="PROSITE" id="PS50850">
    <property type="entry name" value="MFS"/>
    <property type="match status" value="1"/>
</dbReference>
<geneLocation type="plasmid" evidence="9">
    <name>pcoccu</name>
</geneLocation>
<dbReference type="Pfam" id="PF07690">
    <property type="entry name" value="MFS_1"/>
    <property type="match status" value="1"/>
</dbReference>
<organism evidence="8 9">
    <name type="scientific">Corynebacterium occultum</name>
    <dbReference type="NCBI Taxonomy" id="2675219"/>
    <lineage>
        <taxon>Bacteria</taxon>
        <taxon>Bacillati</taxon>
        <taxon>Actinomycetota</taxon>
        <taxon>Actinomycetes</taxon>
        <taxon>Mycobacteriales</taxon>
        <taxon>Corynebacteriaceae</taxon>
        <taxon>Corynebacterium</taxon>
    </lineage>
</organism>
<feature type="transmembrane region" description="Helical" evidence="6">
    <location>
        <begin position="406"/>
        <end position="439"/>
    </location>
</feature>